<dbReference type="NCBIfam" id="NF041681">
    <property type="entry name" value="HGxxPAAW"/>
    <property type="match status" value="1"/>
</dbReference>
<feature type="transmembrane region" description="Helical" evidence="2">
    <location>
        <begin position="252"/>
        <end position="271"/>
    </location>
</feature>
<name>A0ABV5UYC4_9MICO</name>
<dbReference type="EMBL" id="JBHMAX010000001">
    <property type="protein sequence ID" value="MFB9730483.1"/>
    <property type="molecule type" value="Genomic_DNA"/>
</dbReference>
<feature type="transmembrane region" description="Helical" evidence="2">
    <location>
        <begin position="227"/>
        <end position="246"/>
    </location>
</feature>
<keyword evidence="2" id="KW-0472">Membrane</keyword>
<evidence type="ECO:0000313" key="4">
    <source>
        <dbReference type="Proteomes" id="UP001589613"/>
    </source>
</evidence>
<evidence type="ECO:0000256" key="1">
    <source>
        <dbReference type="SAM" id="MobiDB-lite"/>
    </source>
</evidence>
<evidence type="ECO:0000313" key="3">
    <source>
        <dbReference type="EMBL" id="MFB9730483.1"/>
    </source>
</evidence>
<evidence type="ECO:0000256" key="2">
    <source>
        <dbReference type="SAM" id="Phobius"/>
    </source>
</evidence>
<keyword evidence="2" id="KW-1133">Transmembrane helix</keyword>
<feature type="region of interest" description="Disordered" evidence="1">
    <location>
        <begin position="145"/>
        <end position="208"/>
    </location>
</feature>
<feature type="compositionally biased region" description="Basic and acidic residues" evidence="1">
    <location>
        <begin position="174"/>
        <end position="188"/>
    </location>
</feature>
<feature type="transmembrane region" description="Helical" evidence="2">
    <location>
        <begin position="117"/>
        <end position="140"/>
    </location>
</feature>
<sequence length="294" mass="29823">MPRPAAGAALALLGLLVLTTTQPWTTGVVEPAPGSVRTPWSRTGGELVPWGPAAALAAAAATLVLLGRGGDGVPGRGLGAVALVGSLAATAGAVLVVSGRTAVPGDVVTAGPAGWAWAGLVVGAAAVLAVLSGLLVRVVGRADPATASGRSRGRRPPDPLPPDPLPAERRRRQEARVWAELDAGRDPTDDPGAGTMAPGTTDPPPTLIPTPEQEHPMEHENHYHSKAAWVGVSIMLVATVLGSWAAVFGPAWLLWAGLGLFAVGALVWFGMSKAGYGAEAYEAPRPRQSTGHRG</sequence>
<comment type="caution">
    <text evidence="3">The sequence shown here is derived from an EMBL/GenBank/DDBJ whole genome shotgun (WGS) entry which is preliminary data.</text>
</comment>
<gene>
    <name evidence="3" type="ORF">ACFFN0_00295</name>
</gene>
<dbReference type="RefSeq" id="WP_181409596.1">
    <property type="nucleotide sequence ID" value="NZ_JBHMAX010000001.1"/>
</dbReference>
<dbReference type="Proteomes" id="UP001589613">
    <property type="component" value="Unassembled WGS sequence"/>
</dbReference>
<feature type="transmembrane region" description="Helical" evidence="2">
    <location>
        <begin position="78"/>
        <end position="97"/>
    </location>
</feature>
<keyword evidence="2" id="KW-0812">Transmembrane</keyword>
<keyword evidence="4" id="KW-1185">Reference proteome</keyword>
<reference evidence="3 4" key="1">
    <citation type="submission" date="2024-09" db="EMBL/GenBank/DDBJ databases">
        <authorList>
            <person name="Sun Q."/>
            <person name="Mori K."/>
        </authorList>
    </citation>
    <scope>NUCLEOTIDE SEQUENCE [LARGE SCALE GENOMIC DNA]</scope>
    <source>
        <strain evidence="3 4">JCM 12763</strain>
    </source>
</reference>
<protein>
    <submittedName>
        <fullName evidence="3">HGxxPAAW family protein</fullName>
    </submittedName>
</protein>
<proteinExistence type="predicted"/>
<organism evidence="3 4">
    <name type="scientific">Ornithinimicrobium kibberense</name>
    <dbReference type="NCBI Taxonomy" id="282060"/>
    <lineage>
        <taxon>Bacteria</taxon>
        <taxon>Bacillati</taxon>
        <taxon>Actinomycetota</taxon>
        <taxon>Actinomycetes</taxon>
        <taxon>Micrococcales</taxon>
        <taxon>Ornithinimicrobiaceae</taxon>
        <taxon>Ornithinimicrobium</taxon>
    </lineage>
</organism>
<accession>A0ABV5UYC4</accession>
<feature type="transmembrane region" description="Helical" evidence="2">
    <location>
        <begin position="47"/>
        <end position="66"/>
    </location>
</feature>